<protein>
    <submittedName>
        <fullName evidence="1">Uncharacterized protein</fullName>
    </submittedName>
</protein>
<dbReference type="Proteomes" id="UP000323176">
    <property type="component" value="Unassembled WGS sequence"/>
</dbReference>
<organism evidence="1 2">
    <name type="scientific">Brachyspira pilosicoli</name>
    <name type="common">Serpulina pilosicoli</name>
    <dbReference type="NCBI Taxonomy" id="52584"/>
    <lineage>
        <taxon>Bacteria</taxon>
        <taxon>Pseudomonadati</taxon>
        <taxon>Spirochaetota</taxon>
        <taxon>Spirochaetia</taxon>
        <taxon>Brachyspirales</taxon>
        <taxon>Brachyspiraceae</taxon>
        <taxon>Brachyspira</taxon>
    </lineage>
</organism>
<sequence length="63" mass="7169">MGTSPHTPTSFGDPKKQKDCIYIQNIGLILYIFQIYKVKKLALFGSFCGGKKNNKKIDKLKNF</sequence>
<evidence type="ECO:0000313" key="2">
    <source>
        <dbReference type="Proteomes" id="UP000323176"/>
    </source>
</evidence>
<name>A0A5C8EN58_BRAPL</name>
<reference evidence="1 2" key="1">
    <citation type="journal article" date="1992" name="Lakartidningen">
        <title>[Penicillin V and not amoxicillin is the first choice preparation in acute otitis].</title>
        <authorList>
            <person name="Kamme C."/>
            <person name="Lundgren K."/>
            <person name="Prellner K."/>
        </authorList>
    </citation>
    <scope>NUCLEOTIDE SEQUENCE [LARGE SCALE GENOMIC DNA]</scope>
    <source>
        <strain evidence="1 2">PC5538III-hc</strain>
    </source>
</reference>
<dbReference type="EMBL" id="SAXY01000060">
    <property type="protein sequence ID" value="TXJ39439.1"/>
    <property type="molecule type" value="Genomic_DNA"/>
</dbReference>
<dbReference type="AlphaFoldDB" id="A0A5C8EN58"/>
<evidence type="ECO:0000313" key="1">
    <source>
        <dbReference type="EMBL" id="TXJ39439.1"/>
    </source>
</evidence>
<accession>A0A5C8EN58</accession>
<proteinExistence type="predicted"/>
<gene>
    <name evidence="1" type="ORF">EPJ72_09870</name>
</gene>
<comment type="caution">
    <text evidence="1">The sequence shown here is derived from an EMBL/GenBank/DDBJ whole genome shotgun (WGS) entry which is preliminary data.</text>
</comment>